<gene>
    <name evidence="2" type="ORF">UW37_C0046G0002</name>
</gene>
<evidence type="ECO:0000313" key="2">
    <source>
        <dbReference type="EMBL" id="KKT45473.1"/>
    </source>
</evidence>
<comment type="caution">
    <text evidence="2">The sequence shown here is derived from an EMBL/GenBank/DDBJ whole genome shotgun (WGS) entry which is preliminary data.</text>
</comment>
<reference evidence="2 3" key="1">
    <citation type="journal article" date="2015" name="Nature">
        <title>rRNA introns, odd ribosomes, and small enigmatic genomes across a large radiation of phyla.</title>
        <authorList>
            <person name="Brown C.T."/>
            <person name="Hug L.A."/>
            <person name="Thomas B.C."/>
            <person name="Sharon I."/>
            <person name="Castelle C.J."/>
            <person name="Singh A."/>
            <person name="Wilkins M.J."/>
            <person name="Williams K.H."/>
            <person name="Banfield J.F."/>
        </authorList>
    </citation>
    <scope>NUCLEOTIDE SEQUENCE [LARGE SCALE GENOMIC DNA]</scope>
</reference>
<feature type="transmembrane region" description="Helical" evidence="1">
    <location>
        <begin position="76"/>
        <end position="94"/>
    </location>
</feature>
<feature type="transmembrane region" description="Helical" evidence="1">
    <location>
        <begin position="41"/>
        <end position="64"/>
    </location>
</feature>
<keyword evidence="1" id="KW-0812">Transmembrane</keyword>
<name>A0A0G1HG33_9BACT</name>
<evidence type="ECO:0000313" key="3">
    <source>
        <dbReference type="Proteomes" id="UP000034063"/>
    </source>
</evidence>
<dbReference type="AlphaFoldDB" id="A0A0G1HG33"/>
<accession>A0A0G1HG33</accession>
<proteinExistence type="predicted"/>
<sequence length="108" mass="11932">MDLAFNIGDQLKTYDLDNPEIGNSPWAGDVFPIFWTIVKNLYVLTGIVLLFFLVAGGVGMIINAGNVEKQKQSSQTLTAAVVGYLIMFAAYWLVKIVEIVFGVEIFLL</sequence>
<keyword evidence="1" id="KW-0472">Membrane</keyword>
<protein>
    <submittedName>
        <fullName evidence="2">Uncharacterized protein</fullName>
    </submittedName>
</protein>
<organism evidence="2 3">
    <name type="scientific">Candidatus Gottesmanbacteria bacterium GW2011_GWA2_44_17</name>
    <dbReference type="NCBI Taxonomy" id="1618444"/>
    <lineage>
        <taxon>Bacteria</taxon>
        <taxon>Candidatus Gottesmaniibacteriota</taxon>
    </lineage>
</organism>
<evidence type="ECO:0000256" key="1">
    <source>
        <dbReference type="SAM" id="Phobius"/>
    </source>
</evidence>
<keyword evidence="1" id="KW-1133">Transmembrane helix</keyword>
<dbReference type="EMBL" id="LCIB01000046">
    <property type="protein sequence ID" value="KKT45473.1"/>
    <property type="molecule type" value="Genomic_DNA"/>
</dbReference>
<dbReference type="Proteomes" id="UP000034063">
    <property type="component" value="Unassembled WGS sequence"/>
</dbReference>